<gene>
    <name evidence="1" type="ORF">LX97_00370</name>
</gene>
<organism evidence="1 2">
    <name type="scientific">Nonlabens dokdonensis</name>
    <dbReference type="NCBI Taxonomy" id="328515"/>
    <lineage>
        <taxon>Bacteria</taxon>
        <taxon>Pseudomonadati</taxon>
        <taxon>Bacteroidota</taxon>
        <taxon>Flavobacteriia</taxon>
        <taxon>Flavobacteriales</taxon>
        <taxon>Flavobacteriaceae</taxon>
        <taxon>Nonlabens</taxon>
    </lineage>
</organism>
<dbReference type="PANTHER" id="PTHR47478:SF1">
    <property type="entry name" value="PYRIMIDINE 5'-NUCLEOTIDASE YJJG"/>
    <property type="match status" value="1"/>
</dbReference>
<dbReference type="InterPro" id="IPR036412">
    <property type="entry name" value="HAD-like_sf"/>
</dbReference>
<dbReference type="SFLD" id="SFLDS00003">
    <property type="entry name" value="Haloacid_Dehalogenase"/>
    <property type="match status" value="1"/>
</dbReference>
<dbReference type="GO" id="GO:0016787">
    <property type="term" value="F:hydrolase activity"/>
    <property type="evidence" value="ECO:0007669"/>
    <property type="project" value="UniProtKB-KW"/>
</dbReference>
<reference evidence="1 2" key="1">
    <citation type="submission" date="2018-06" db="EMBL/GenBank/DDBJ databases">
        <title>Genomic Encyclopedia of Archaeal and Bacterial Type Strains, Phase II (KMG-II): from individual species to whole genera.</title>
        <authorList>
            <person name="Goeker M."/>
        </authorList>
    </citation>
    <scope>NUCLEOTIDE SEQUENCE [LARGE SCALE GENOMIC DNA]</scope>
    <source>
        <strain evidence="1 2">DSM 17205</strain>
    </source>
</reference>
<dbReference type="Proteomes" id="UP000248584">
    <property type="component" value="Unassembled WGS sequence"/>
</dbReference>
<dbReference type="PRINTS" id="PR00413">
    <property type="entry name" value="HADHALOGNASE"/>
</dbReference>
<dbReference type="InterPro" id="IPR023198">
    <property type="entry name" value="PGP-like_dom2"/>
</dbReference>
<dbReference type="Pfam" id="PF13419">
    <property type="entry name" value="HAD_2"/>
    <property type="match status" value="1"/>
</dbReference>
<evidence type="ECO:0000313" key="2">
    <source>
        <dbReference type="Proteomes" id="UP000248584"/>
    </source>
</evidence>
<dbReference type="EMBL" id="QKZR01000001">
    <property type="protein sequence ID" value="PZX43370.1"/>
    <property type="molecule type" value="Genomic_DNA"/>
</dbReference>
<sequence>MKKKFNNIKHIFFDLDHTLWDFDLNSKLAYKQIFEEYAIELDLNHFISIYEPLNLQFWRMFRENKISKEDLRYQRLKTAFDACDYFVEDAKINLFADLYIKYLPNYNNLFEGCIEMLDSLQDKFKLHLITNGFNGVQQDKVKNSGLDKYFDVVLTAETAGVKKPDSKIFYQALELAGASKEESLMIGDSYEADIKGAQNVGIATIWFHITDQDIPSNEVVVHQLKEIQPLLL</sequence>
<dbReference type="InterPro" id="IPR052550">
    <property type="entry name" value="Pyrimidine_5'-ntase_YjjG"/>
</dbReference>
<dbReference type="NCBIfam" id="TIGR02254">
    <property type="entry name" value="YjjG_YfnB"/>
    <property type="match status" value="1"/>
</dbReference>
<dbReference type="SFLD" id="SFLDG01129">
    <property type="entry name" value="C1.5:_HAD__Beta-PGM__Phosphata"/>
    <property type="match status" value="1"/>
</dbReference>
<dbReference type="RefSeq" id="WP_041566869.1">
    <property type="nucleotide sequence ID" value="NZ_QKZR01000001.1"/>
</dbReference>
<protein>
    <submittedName>
        <fullName evidence="1">Hydrolase of the HAD superfamily</fullName>
    </submittedName>
</protein>
<dbReference type="Gene3D" id="1.10.150.240">
    <property type="entry name" value="Putative phosphatase, domain 2"/>
    <property type="match status" value="1"/>
</dbReference>
<name>A0ABX5PZZ3_9FLAO</name>
<accession>A0ABX5PZZ3</accession>
<dbReference type="InterPro" id="IPR006439">
    <property type="entry name" value="HAD-SF_hydro_IA"/>
</dbReference>
<dbReference type="PANTHER" id="PTHR47478">
    <property type="match status" value="1"/>
</dbReference>
<keyword evidence="1" id="KW-0378">Hydrolase</keyword>
<dbReference type="NCBIfam" id="TIGR01509">
    <property type="entry name" value="HAD-SF-IA-v3"/>
    <property type="match status" value="1"/>
</dbReference>
<dbReference type="Gene3D" id="3.40.50.1000">
    <property type="entry name" value="HAD superfamily/HAD-like"/>
    <property type="match status" value="1"/>
</dbReference>
<dbReference type="SFLD" id="SFLDG01135">
    <property type="entry name" value="C1.5.6:_HAD__Beta-PGM__Phospha"/>
    <property type="match status" value="1"/>
</dbReference>
<dbReference type="SUPFAM" id="SSF56784">
    <property type="entry name" value="HAD-like"/>
    <property type="match status" value="1"/>
</dbReference>
<proteinExistence type="predicted"/>
<dbReference type="NCBIfam" id="TIGR01549">
    <property type="entry name" value="HAD-SF-IA-v1"/>
    <property type="match status" value="1"/>
</dbReference>
<dbReference type="InterPro" id="IPR041492">
    <property type="entry name" value="HAD_2"/>
</dbReference>
<dbReference type="InterPro" id="IPR023214">
    <property type="entry name" value="HAD_sf"/>
</dbReference>
<comment type="caution">
    <text evidence="1">The sequence shown here is derived from an EMBL/GenBank/DDBJ whole genome shotgun (WGS) entry which is preliminary data.</text>
</comment>
<keyword evidence="2" id="KW-1185">Reference proteome</keyword>
<dbReference type="InterPro" id="IPR011951">
    <property type="entry name" value="HAD-SF_hydro_IA_YjjG/PynA"/>
</dbReference>
<evidence type="ECO:0000313" key="1">
    <source>
        <dbReference type="EMBL" id="PZX43370.1"/>
    </source>
</evidence>